<dbReference type="SMART" id="SM00382">
    <property type="entry name" value="AAA"/>
    <property type="match status" value="1"/>
</dbReference>
<dbReference type="InterPro" id="IPR003593">
    <property type="entry name" value="AAA+_ATPase"/>
</dbReference>
<keyword evidence="9" id="KW-1185">Reference proteome</keyword>
<comment type="similarity">
    <text evidence="1">Belongs to the SIMIBI class G3E GTPase family. ArgK/MeaB subfamily.</text>
</comment>
<feature type="compositionally biased region" description="Polar residues" evidence="6">
    <location>
        <begin position="1"/>
        <end position="11"/>
    </location>
</feature>
<dbReference type="PANTHER" id="PTHR43087">
    <property type="entry name" value="LYSINE/ARGININE/ORNITHINE TRANSPORT SYSTEM KINASE"/>
    <property type="match status" value="1"/>
</dbReference>
<gene>
    <name evidence="8" type="ORF">FHR38_004116</name>
</gene>
<dbReference type="InterPro" id="IPR005129">
    <property type="entry name" value="GTPase_ArgK"/>
</dbReference>
<evidence type="ECO:0000313" key="8">
    <source>
        <dbReference type="EMBL" id="MBB4960383.1"/>
    </source>
</evidence>
<dbReference type="InterPro" id="IPR027417">
    <property type="entry name" value="P-loop_NTPase"/>
</dbReference>
<evidence type="ECO:0000256" key="1">
    <source>
        <dbReference type="ARBA" id="ARBA00009625"/>
    </source>
</evidence>
<dbReference type="GO" id="GO:0016301">
    <property type="term" value="F:kinase activity"/>
    <property type="evidence" value="ECO:0007669"/>
    <property type="project" value="UniProtKB-KW"/>
</dbReference>
<dbReference type="Proteomes" id="UP000578819">
    <property type="component" value="Unassembled WGS sequence"/>
</dbReference>
<keyword evidence="8" id="KW-0808">Transferase</keyword>
<keyword evidence="3" id="KW-0378">Hydrolase</keyword>
<evidence type="ECO:0000256" key="5">
    <source>
        <dbReference type="ARBA" id="ARBA00023186"/>
    </source>
</evidence>
<accession>A0A7W7ST46</accession>
<evidence type="ECO:0000259" key="7">
    <source>
        <dbReference type="SMART" id="SM00382"/>
    </source>
</evidence>
<organism evidence="8 9">
    <name type="scientific">Micromonospora polyrhachis</name>
    <dbReference type="NCBI Taxonomy" id="1282883"/>
    <lineage>
        <taxon>Bacteria</taxon>
        <taxon>Bacillati</taxon>
        <taxon>Actinomycetota</taxon>
        <taxon>Actinomycetes</taxon>
        <taxon>Micromonosporales</taxon>
        <taxon>Micromonosporaceae</taxon>
        <taxon>Micromonospora</taxon>
    </lineage>
</organism>
<proteinExistence type="inferred from homology"/>
<evidence type="ECO:0000256" key="6">
    <source>
        <dbReference type="SAM" id="MobiDB-lite"/>
    </source>
</evidence>
<dbReference type="AlphaFoldDB" id="A0A7W7ST46"/>
<feature type="region of interest" description="Disordered" evidence="6">
    <location>
        <begin position="1"/>
        <end position="31"/>
    </location>
</feature>
<protein>
    <submittedName>
        <fullName evidence="8">LAO/AO transport system kinase</fullName>
        <ecNumber evidence="8">2.7.-.-</ecNumber>
    </submittedName>
</protein>
<dbReference type="NCBIfam" id="TIGR00750">
    <property type="entry name" value="lao"/>
    <property type="match status" value="1"/>
</dbReference>
<dbReference type="CDD" id="cd03114">
    <property type="entry name" value="MMAA-like"/>
    <property type="match status" value="1"/>
</dbReference>
<keyword evidence="8" id="KW-0418">Kinase</keyword>
<dbReference type="InterPro" id="IPR052040">
    <property type="entry name" value="GTPase/Isobutyryl-CoA_mutase"/>
</dbReference>
<keyword evidence="4" id="KW-0342">GTP-binding</keyword>
<comment type="caution">
    <text evidence="8">The sequence shown here is derived from an EMBL/GenBank/DDBJ whole genome shotgun (WGS) entry which is preliminary data.</text>
</comment>
<evidence type="ECO:0000256" key="3">
    <source>
        <dbReference type="ARBA" id="ARBA00022801"/>
    </source>
</evidence>
<name>A0A7W7ST46_9ACTN</name>
<dbReference type="EC" id="2.7.-.-" evidence="8"/>
<dbReference type="SUPFAM" id="SSF52540">
    <property type="entry name" value="P-loop containing nucleoside triphosphate hydrolases"/>
    <property type="match status" value="1"/>
</dbReference>
<keyword evidence="2" id="KW-0547">Nucleotide-binding</keyword>
<evidence type="ECO:0000256" key="4">
    <source>
        <dbReference type="ARBA" id="ARBA00023134"/>
    </source>
</evidence>
<evidence type="ECO:0000313" key="9">
    <source>
        <dbReference type="Proteomes" id="UP000578819"/>
    </source>
</evidence>
<evidence type="ECO:0000256" key="2">
    <source>
        <dbReference type="ARBA" id="ARBA00022741"/>
    </source>
</evidence>
<dbReference type="GO" id="GO:0003924">
    <property type="term" value="F:GTPase activity"/>
    <property type="evidence" value="ECO:0007669"/>
    <property type="project" value="InterPro"/>
</dbReference>
<keyword evidence="5" id="KW-0143">Chaperone</keyword>
<reference evidence="8 9" key="1">
    <citation type="submission" date="2020-08" db="EMBL/GenBank/DDBJ databases">
        <title>Sequencing the genomes of 1000 actinobacteria strains.</title>
        <authorList>
            <person name="Klenk H.-P."/>
        </authorList>
    </citation>
    <scope>NUCLEOTIDE SEQUENCE [LARGE SCALE GENOMIC DNA]</scope>
    <source>
        <strain evidence="8 9">DSM 45886</strain>
    </source>
</reference>
<dbReference type="Pfam" id="PF03308">
    <property type="entry name" value="MeaB"/>
    <property type="match status" value="1"/>
</dbReference>
<sequence length="345" mass="35627">MNEVETPTASRAGTPVANGAGTSAPPLRRSRDVPLLVERARQGDPRAVARLITLVESGDEVLPQVAAALAPHTGRAQVVGLTGSPGVGKSTTTNELVRALRARGHRVGVLAVDPSSPFTGGAILGDRVRMQDHATDPGVYIRSMSSRGHLGGLSAATPAAVRVLEGAGCDVVLVETVGVGQAEVEVASLADTTLVLLAPGMGDAIQAVKAGILEIADIFVVNKADRDGADATVRDIQGMIALGERGPGQWRPQVVRAVAVRSEGIDDIAAAIDKHRRWLDEHGELRRRREARAAAEIEAIALGVLRGRIGSLRDGTALSSLAARVAEGASDPYAAADELLAGLDG</sequence>
<feature type="domain" description="AAA+ ATPase" evidence="7">
    <location>
        <begin position="75"/>
        <end position="219"/>
    </location>
</feature>
<dbReference type="PANTHER" id="PTHR43087:SF1">
    <property type="entry name" value="LAO_AO TRANSPORT SYSTEM ATPASE"/>
    <property type="match status" value="1"/>
</dbReference>
<dbReference type="GO" id="GO:0005525">
    <property type="term" value="F:GTP binding"/>
    <property type="evidence" value="ECO:0007669"/>
    <property type="project" value="UniProtKB-KW"/>
</dbReference>
<dbReference type="EMBL" id="JACHJW010000001">
    <property type="protein sequence ID" value="MBB4960383.1"/>
    <property type="molecule type" value="Genomic_DNA"/>
</dbReference>
<dbReference type="Gene3D" id="3.40.50.300">
    <property type="entry name" value="P-loop containing nucleotide triphosphate hydrolases"/>
    <property type="match status" value="1"/>
</dbReference>